<gene>
    <name evidence="2" type="ORF">FOZ63_007051</name>
</gene>
<feature type="region of interest" description="Disordered" evidence="1">
    <location>
        <begin position="1"/>
        <end position="78"/>
    </location>
</feature>
<evidence type="ECO:0000256" key="1">
    <source>
        <dbReference type="SAM" id="MobiDB-lite"/>
    </source>
</evidence>
<evidence type="ECO:0000313" key="3">
    <source>
        <dbReference type="Proteomes" id="UP000553632"/>
    </source>
</evidence>
<keyword evidence="3" id="KW-1185">Reference proteome</keyword>
<feature type="compositionally biased region" description="Acidic residues" evidence="1">
    <location>
        <begin position="23"/>
        <end position="47"/>
    </location>
</feature>
<proteinExistence type="predicted"/>
<sequence>MPNTDEPELGLKDIGENAPLLDDGMEASDDEDMMEVADGDDDDEDQDMNILDKEDTKARKKSKHPSPALAAEDLEIID</sequence>
<name>A0A7J6PIK8_PEROL</name>
<dbReference type="Proteomes" id="UP000553632">
    <property type="component" value="Unassembled WGS sequence"/>
</dbReference>
<comment type="caution">
    <text evidence="2">The sequence shown here is derived from an EMBL/GenBank/DDBJ whole genome shotgun (WGS) entry which is preliminary data.</text>
</comment>
<organism evidence="2 3">
    <name type="scientific">Perkinsus olseni</name>
    <name type="common">Perkinsus atlanticus</name>
    <dbReference type="NCBI Taxonomy" id="32597"/>
    <lineage>
        <taxon>Eukaryota</taxon>
        <taxon>Sar</taxon>
        <taxon>Alveolata</taxon>
        <taxon>Perkinsozoa</taxon>
        <taxon>Perkinsea</taxon>
        <taxon>Perkinsida</taxon>
        <taxon>Perkinsidae</taxon>
        <taxon>Perkinsus</taxon>
    </lineage>
</organism>
<dbReference type="AlphaFoldDB" id="A0A7J6PIK8"/>
<evidence type="ECO:0000313" key="2">
    <source>
        <dbReference type="EMBL" id="KAF4695340.1"/>
    </source>
</evidence>
<dbReference type="EMBL" id="JABANO010039156">
    <property type="protein sequence ID" value="KAF4695340.1"/>
    <property type="molecule type" value="Genomic_DNA"/>
</dbReference>
<accession>A0A7J6PIK8</accession>
<protein>
    <submittedName>
        <fullName evidence="2">Uncharacterized protein</fullName>
    </submittedName>
</protein>
<reference evidence="2 3" key="1">
    <citation type="submission" date="2020-04" db="EMBL/GenBank/DDBJ databases">
        <title>Perkinsus olseni comparative genomics.</title>
        <authorList>
            <person name="Bogema D.R."/>
        </authorList>
    </citation>
    <scope>NUCLEOTIDE SEQUENCE [LARGE SCALE GENOMIC DNA]</scope>
    <source>
        <strain evidence="2 3">ATCC PRA-207</strain>
    </source>
</reference>